<dbReference type="InterPro" id="IPR038352">
    <property type="entry name" value="Imelysin_sf"/>
</dbReference>
<evidence type="ECO:0000256" key="3">
    <source>
        <dbReference type="SAM" id="SignalP"/>
    </source>
</evidence>
<feature type="chain" id="PRO_5015688176" evidence="3">
    <location>
        <begin position="22"/>
        <end position="355"/>
    </location>
</feature>
<dbReference type="Proteomes" id="UP000244064">
    <property type="component" value="Unassembled WGS sequence"/>
</dbReference>
<dbReference type="EMBL" id="QASN01000002">
    <property type="protein sequence ID" value="PTU76212.1"/>
    <property type="molecule type" value="Genomic_DNA"/>
</dbReference>
<reference evidence="5 6" key="1">
    <citation type="submission" date="2018-04" db="EMBL/GenBank/DDBJ databases">
        <title>Pseudomonas sp. nov., isolated from mangrove soil.</title>
        <authorList>
            <person name="Chen C."/>
        </authorList>
    </citation>
    <scope>NUCLEOTIDE SEQUENCE [LARGE SCALE GENOMIC DNA]</scope>
    <source>
        <strain evidence="5 6">TC-11</strain>
    </source>
</reference>
<dbReference type="InterPro" id="IPR034984">
    <property type="entry name" value="Imelysin-like_IPPA"/>
</dbReference>
<protein>
    <submittedName>
        <fullName evidence="5">Imelysin</fullName>
    </submittedName>
</protein>
<organism evidence="5 6">
    <name type="scientific">Pseudomonas mangrovi</name>
    <dbReference type="NCBI Taxonomy" id="2161748"/>
    <lineage>
        <taxon>Bacteria</taxon>
        <taxon>Pseudomonadati</taxon>
        <taxon>Pseudomonadota</taxon>
        <taxon>Gammaproteobacteria</taxon>
        <taxon>Pseudomonadales</taxon>
        <taxon>Pseudomonadaceae</taxon>
        <taxon>Pseudomonas</taxon>
    </lineage>
</organism>
<feature type="domain" description="Imelysin-like" evidence="4">
    <location>
        <begin position="39"/>
        <end position="334"/>
    </location>
</feature>
<evidence type="ECO:0000256" key="1">
    <source>
        <dbReference type="ARBA" id="ARBA00004196"/>
    </source>
</evidence>
<dbReference type="InterPro" id="IPR018976">
    <property type="entry name" value="Imelysin-like"/>
</dbReference>
<comment type="caution">
    <text evidence="5">The sequence shown here is derived from an EMBL/GenBank/DDBJ whole genome shotgun (WGS) entry which is preliminary data.</text>
</comment>
<dbReference type="GO" id="GO:0030313">
    <property type="term" value="C:cell envelope"/>
    <property type="evidence" value="ECO:0007669"/>
    <property type="project" value="UniProtKB-SubCell"/>
</dbReference>
<dbReference type="RefSeq" id="WP_108104325.1">
    <property type="nucleotide sequence ID" value="NZ_QASN01000002.1"/>
</dbReference>
<name>A0A2T5PEQ4_9PSED</name>
<feature type="signal peptide" evidence="3">
    <location>
        <begin position="1"/>
        <end position="21"/>
    </location>
</feature>
<proteinExistence type="predicted"/>
<evidence type="ECO:0000313" key="6">
    <source>
        <dbReference type="Proteomes" id="UP000244064"/>
    </source>
</evidence>
<dbReference type="CDD" id="cd14659">
    <property type="entry name" value="Imelysin-like_IPPA"/>
    <property type="match status" value="1"/>
</dbReference>
<dbReference type="PROSITE" id="PS51257">
    <property type="entry name" value="PROKAR_LIPOPROTEIN"/>
    <property type="match status" value="1"/>
</dbReference>
<evidence type="ECO:0000256" key="2">
    <source>
        <dbReference type="ARBA" id="ARBA00022729"/>
    </source>
</evidence>
<sequence>MQTSFRLLGSLALTLALAACAPQDPHQKVSAALASNVLLPAYHGWSEANRTLEQSARAFCAGEQDLTQARQHFSAAQSAWAALQPLAVGPLSEGNRAWQVQFWPDKKNLVGRQVERLVQSNPQLDAAALGKASVVVQGLSAYEYLLFDPALDLADDSQKARYCPMLQAIASHQRGLADEVLNLWEGEQGMAAMLRSTPNTRYPDGREALGELLRTQVSALDGLKKKLGTPLGRQSKGVAQPFQAEAWRSKASLANLAAALASAEQVWRGNDDNGVRSLPGAQHQNLVKRIDEAFSDTRKRLAAQQRPLGEALADPAAREELDALYDSLDRLHRLHESELSRALEIPLGFNAHDGD</sequence>
<accession>A0A2T5PEQ4</accession>
<dbReference type="Gene3D" id="1.20.1420.20">
    <property type="entry name" value="M75 peptidase, HXXE motif"/>
    <property type="match status" value="1"/>
</dbReference>
<evidence type="ECO:0000313" key="5">
    <source>
        <dbReference type="EMBL" id="PTU76212.1"/>
    </source>
</evidence>
<keyword evidence="2 3" id="KW-0732">Signal</keyword>
<dbReference type="AlphaFoldDB" id="A0A2T5PEQ4"/>
<comment type="subcellular location">
    <subcellularLocation>
        <location evidence="1">Cell envelope</location>
    </subcellularLocation>
</comment>
<dbReference type="OrthoDB" id="5729110at2"/>
<keyword evidence="6" id="KW-1185">Reference proteome</keyword>
<evidence type="ECO:0000259" key="4">
    <source>
        <dbReference type="Pfam" id="PF09375"/>
    </source>
</evidence>
<gene>
    <name evidence="5" type="ORF">DBO85_00800</name>
</gene>
<dbReference type="Pfam" id="PF09375">
    <property type="entry name" value="Peptidase_M75"/>
    <property type="match status" value="1"/>
</dbReference>